<keyword evidence="3" id="KW-1185">Reference proteome</keyword>
<proteinExistence type="predicted"/>
<dbReference type="Proteomes" id="UP000400924">
    <property type="component" value="Unassembled WGS sequence"/>
</dbReference>
<dbReference type="Gene3D" id="3.90.1200.10">
    <property type="match status" value="1"/>
</dbReference>
<dbReference type="OrthoDB" id="3837852at2"/>
<keyword evidence="2" id="KW-0808">Transferase</keyword>
<dbReference type="InterPro" id="IPR011009">
    <property type="entry name" value="Kinase-like_dom_sf"/>
</dbReference>
<dbReference type="InterPro" id="IPR002575">
    <property type="entry name" value="Aminoglycoside_PTrfase"/>
</dbReference>
<evidence type="ECO:0000313" key="3">
    <source>
        <dbReference type="Proteomes" id="UP000400924"/>
    </source>
</evidence>
<evidence type="ECO:0000313" key="2">
    <source>
        <dbReference type="EMBL" id="MPY57514.1"/>
    </source>
</evidence>
<comment type="caution">
    <text evidence="2">The sequence shown here is derived from an EMBL/GenBank/DDBJ whole genome shotgun (WGS) entry which is preliminary data.</text>
</comment>
<protein>
    <submittedName>
        <fullName evidence="2">Aminoglycoside phosphotransferase family protein</fullName>
    </submittedName>
</protein>
<accession>A0A5N8XE80</accession>
<organism evidence="2 3">
    <name type="scientific">Streptomyces spongiae</name>
    <dbReference type="NCBI Taxonomy" id="565072"/>
    <lineage>
        <taxon>Bacteria</taxon>
        <taxon>Bacillati</taxon>
        <taxon>Actinomycetota</taxon>
        <taxon>Actinomycetes</taxon>
        <taxon>Kitasatosporales</taxon>
        <taxon>Streptomycetaceae</taxon>
        <taxon>Streptomyces</taxon>
    </lineage>
</organism>
<dbReference type="Pfam" id="PF01636">
    <property type="entry name" value="APH"/>
    <property type="match status" value="1"/>
</dbReference>
<feature type="domain" description="Aminoglycoside phosphotransferase" evidence="1">
    <location>
        <begin position="39"/>
        <end position="257"/>
    </location>
</feature>
<gene>
    <name evidence="2" type="ORF">FNH08_10190</name>
</gene>
<dbReference type="GO" id="GO:0016740">
    <property type="term" value="F:transferase activity"/>
    <property type="evidence" value="ECO:0007669"/>
    <property type="project" value="UniProtKB-KW"/>
</dbReference>
<dbReference type="RefSeq" id="WP_152771115.1">
    <property type="nucleotide sequence ID" value="NZ_VJZC01000047.1"/>
</dbReference>
<dbReference type="Gene3D" id="3.30.200.20">
    <property type="entry name" value="Phosphorylase Kinase, domain 1"/>
    <property type="match status" value="1"/>
</dbReference>
<evidence type="ECO:0000259" key="1">
    <source>
        <dbReference type="Pfam" id="PF01636"/>
    </source>
</evidence>
<sequence>MSAEVYWKVSTDRTAREVAHTGYGLRVETQERLVRRGVNAVWRLHTSEGVFALKRFGRHAVPDWLEFQQAATARAAAHGVPVQPLVEAVDHATTVEYQGSQWQLRPYVAGRGYIDGYAEDLARAADCAAMLHTTRCEGLPAGGHNPTQDMEYWLTADETGMEELADAVLASSPGELWEAVRPAYLDAFRRARAELDDPLYRSLPQTLTHGEIAGSNLVFDEAGHISSVLDWDAVDIRPRVYDLARAALFLARKGRGSFMVHPELATELLVRGTAPRPAEPRELAAVVPILELYCVPTPQYVAQLGCHSPDTLQWYLGWAAEGASMVRTTLAPAVAAAASRIGR</sequence>
<dbReference type="AlphaFoldDB" id="A0A5N8XE80"/>
<dbReference type="SUPFAM" id="SSF56112">
    <property type="entry name" value="Protein kinase-like (PK-like)"/>
    <property type="match status" value="1"/>
</dbReference>
<reference evidence="2 3" key="1">
    <citation type="submission" date="2019-07" db="EMBL/GenBank/DDBJ databases">
        <title>New species of Amycolatopsis and Streptomyces.</title>
        <authorList>
            <person name="Duangmal K."/>
            <person name="Teo W.F.A."/>
            <person name="Lipun K."/>
        </authorList>
    </citation>
    <scope>NUCLEOTIDE SEQUENCE [LARGE SCALE GENOMIC DNA]</scope>
    <source>
        <strain evidence="2 3">NBRC 106415</strain>
    </source>
</reference>
<name>A0A5N8XE80_9ACTN</name>
<dbReference type="EMBL" id="VJZC01000047">
    <property type="protein sequence ID" value="MPY57514.1"/>
    <property type="molecule type" value="Genomic_DNA"/>
</dbReference>